<keyword evidence="8" id="KW-0106">Calcium</keyword>
<dbReference type="PANTHER" id="PTHR43806:SF11">
    <property type="entry name" value="CEREVISIN-RELATED"/>
    <property type="match status" value="1"/>
</dbReference>
<accession>A0A1L3MVP0</accession>
<feature type="active site" description="Charge relay system" evidence="9">
    <location>
        <position position="222"/>
    </location>
</feature>
<dbReference type="InterPro" id="IPR015500">
    <property type="entry name" value="Peptidase_S8_subtilisin-rel"/>
</dbReference>
<protein>
    <submittedName>
        <fullName evidence="13">Peptidase S8</fullName>
    </submittedName>
</protein>
<dbReference type="PRINTS" id="PR00723">
    <property type="entry name" value="SUBTILISIN"/>
</dbReference>
<dbReference type="STRING" id="1547283.A9C19_17610"/>
<proteinExistence type="inferred from homology"/>
<feature type="signal peptide" evidence="11">
    <location>
        <begin position="1"/>
        <end position="29"/>
    </location>
</feature>
<dbReference type="Pfam" id="PF00082">
    <property type="entry name" value="Peptidase_S8"/>
    <property type="match status" value="1"/>
</dbReference>
<dbReference type="InterPro" id="IPR036852">
    <property type="entry name" value="Peptidase_S8/S53_dom_sf"/>
</dbReference>
<comment type="similarity">
    <text evidence="3 9 10">Belongs to the peptidase S8 family.</text>
</comment>
<organism evidence="13 14">
    <name type="scientific">Bacillus weihaiensis</name>
    <dbReference type="NCBI Taxonomy" id="1547283"/>
    <lineage>
        <taxon>Bacteria</taxon>
        <taxon>Bacillati</taxon>
        <taxon>Bacillota</taxon>
        <taxon>Bacilli</taxon>
        <taxon>Bacillales</taxon>
        <taxon>Bacillaceae</taxon>
        <taxon>Bacillus</taxon>
    </lineage>
</organism>
<dbReference type="InterPro" id="IPR023827">
    <property type="entry name" value="Peptidase_S8_Asp-AS"/>
</dbReference>
<dbReference type="PROSITE" id="PS00137">
    <property type="entry name" value="SUBTILASE_HIS"/>
    <property type="match status" value="1"/>
</dbReference>
<dbReference type="PROSITE" id="PS51892">
    <property type="entry name" value="SUBTILASE"/>
    <property type="match status" value="1"/>
</dbReference>
<feature type="active site" description="Charge relay system" evidence="9">
    <location>
        <position position="427"/>
    </location>
</feature>
<evidence type="ECO:0000313" key="14">
    <source>
        <dbReference type="Proteomes" id="UP000181936"/>
    </source>
</evidence>
<dbReference type="GO" id="GO:0006508">
    <property type="term" value="P:proteolysis"/>
    <property type="evidence" value="ECO:0007669"/>
    <property type="project" value="UniProtKB-KW"/>
</dbReference>
<feature type="active site" description="Charge relay system" evidence="9">
    <location>
        <position position="188"/>
    </location>
</feature>
<dbReference type="PANTHER" id="PTHR43806">
    <property type="entry name" value="PEPTIDASE S8"/>
    <property type="match status" value="1"/>
</dbReference>
<dbReference type="InterPro" id="IPR000209">
    <property type="entry name" value="Peptidase_S8/S53_dom"/>
</dbReference>
<keyword evidence="5 9" id="KW-0645">Protease</keyword>
<evidence type="ECO:0000256" key="1">
    <source>
        <dbReference type="ARBA" id="ARBA00001913"/>
    </source>
</evidence>
<evidence type="ECO:0000313" key="13">
    <source>
        <dbReference type="EMBL" id="APH06403.1"/>
    </source>
</evidence>
<dbReference type="InterPro" id="IPR050131">
    <property type="entry name" value="Peptidase_S8_subtilisin-like"/>
</dbReference>
<feature type="chain" id="PRO_5039629267" evidence="11">
    <location>
        <begin position="30"/>
        <end position="492"/>
    </location>
</feature>
<dbReference type="PROSITE" id="PS00136">
    <property type="entry name" value="SUBTILASE_ASP"/>
    <property type="match status" value="1"/>
</dbReference>
<evidence type="ECO:0000256" key="8">
    <source>
        <dbReference type="ARBA" id="ARBA00022837"/>
    </source>
</evidence>
<keyword evidence="4" id="KW-0964">Secreted</keyword>
<dbReference type="CDD" id="cd07482">
    <property type="entry name" value="Peptidases_S8_Lantibiotic_specific_protease"/>
    <property type="match status" value="1"/>
</dbReference>
<comment type="cofactor">
    <cofactor evidence="1">
        <name>Ca(2+)</name>
        <dbReference type="ChEBI" id="CHEBI:29108"/>
    </cofactor>
</comment>
<evidence type="ECO:0000256" key="2">
    <source>
        <dbReference type="ARBA" id="ARBA00004613"/>
    </source>
</evidence>
<dbReference type="Proteomes" id="UP000181936">
    <property type="component" value="Chromosome"/>
</dbReference>
<evidence type="ECO:0000256" key="5">
    <source>
        <dbReference type="ARBA" id="ARBA00022670"/>
    </source>
</evidence>
<dbReference type="InterPro" id="IPR022398">
    <property type="entry name" value="Peptidase_S8_His-AS"/>
</dbReference>
<dbReference type="KEGG" id="bwh:A9C19_17610"/>
<keyword evidence="14" id="KW-1185">Reference proteome</keyword>
<reference evidence="13 14" key="1">
    <citation type="journal article" date="2016" name="Sci. Rep.">
        <title>Complete genome sequence and transcriptomic analysis of a novel marine strain Bacillus weihaiensis reveals the mechanism of brown algae degradation.</title>
        <authorList>
            <person name="Zhu Y."/>
            <person name="Chen P."/>
            <person name="Bao Y."/>
            <person name="Men Y."/>
            <person name="Zeng Y."/>
            <person name="Yang J."/>
            <person name="Sun J."/>
            <person name="Sun Y."/>
        </authorList>
    </citation>
    <scope>NUCLEOTIDE SEQUENCE [LARGE SCALE GENOMIC DNA]</scope>
    <source>
        <strain evidence="13 14">Alg07</strain>
    </source>
</reference>
<dbReference type="RefSeq" id="WP_072581202.1">
    <property type="nucleotide sequence ID" value="NZ_CP016020.1"/>
</dbReference>
<evidence type="ECO:0000256" key="9">
    <source>
        <dbReference type="PROSITE-ProRule" id="PRU01240"/>
    </source>
</evidence>
<dbReference type="GO" id="GO:0005576">
    <property type="term" value="C:extracellular region"/>
    <property type="evidence" value="ECO:0007669"/>
    <property type="project" value="UniProtKB-SubCell"/>
</dbReference>
<dbReference type="SUPFAM" id="SSF52743">
    <property type="entry name" value="Subtilisin-like"/>
    <property type="match status" value="1"/>
</dbReference>
<dbReference type="InterPro" id="IPR023828">
    <property type="entry name" value="Peptidase_S8_Ser-AS"/>
</dbReference>
<evidence type="ECO:0000256" key="11">
    <source>
        <dbReference type="SAM" id="SignalP"/>
    </source>
</evidence>
<dbReference type="GO" id="GO:0004252">
    <property type="term" value="F:serine-type endopeptidase activity"/>
    <property type="evidence" value="ECO:0007669"/>
    <property type="project" value="UniProtKB-UniRule"/>
</dbReference>
<evidence type="ECO:0000256" key="3">
    <source>
        <dbReference type="ARBA" id="ARBA00011073"/>
    </source>
</evidence>
<feature type="domain" description="Peptidase S8/S53" evidence="12">
    <location>
        <begin position="181"/>
        <end position="465"/>
    </location>
</feature>
<comment type="subcellular location">
    <subcellularLocation>
        <location evidence="2">Secreted</location>
    </subcellularLocation>
</comment>
<evidence type="ECO:0000259" key="12">
    <source>
        <dbReference type="Pfam" id="PF00082"/>
    </source>
</evidence>
<sequence>MKRLHCKFKGSFRKLFSLCVILIFTFTSARTVFATDVVKDLEKDSYVFVLKENTATQNIVRDLEGKFLDLNINDIEEIGTITISSSNTDEVKEAKDYLSKNYETYIEEVSEEKEVTIEEFQLLNAAAVTQIKKQKTFNAASQQTLQEVQEEEENIYDPWRWDINKVTSNGDSYELQEGNHTVRIAIVDSGIDSNHPDLRANILDSGKSFVPGVSATVDEIGHGTMVAGTVAANGKIKGISPKIGIVPYKVFEGYSADSSLIIEAIIQAADDDMDVINLSLGTYKSLKSKEDRAIYLSYKRAISYANRKGSLLVASSGTNGYDMSNPFKLAEQMGLTNDLQVHMPGGLANVVTVSATTLDDQLAYYSNYGSNVDIAAPAGDYGPKYLEKQQVDLEYMTLTTYPTTSPQSDLSKLLGFEQGYEFMIGTSLAAPKVSATAALIIAEYQEKYGRKPLPAVTKSLLYRGASDGDGTRKELGRGIVNAKNSLDYLNKR</sequence>
<evidence type="ECO:0000256" key="10">
    <source>
        <dbReference type="RuleBase" id="RU003355"/>
    </source>
</evidence>
<evidence type="ECO:0000256" key="6">
    <source>
        <dbReference type="ARBA" id="ARBA00022801"/>
    </source>
</evidence>
<keyword evidence="6 9" id="KW-0378">Hydrolase</keyword>
<keyword evidence="7 9" id="KW-0720">Serine protease</keyword>
<evidence type="ECO:0000256" key="7">
    <source>
        <dbReference type="ARBA" id="ARBA00022825"/>
    </source>
</evidence>
<dbReference type="AlphaFoldDB" id="A0A1L3MVP0"/>
<gene>
    <name evidence="13" type="ORF">A9C19_17610</name>
</gene>
<dbReference type="InterPro" id="IPR008357">
    <property type="entry name" value="Lanit_process"/>
</dbReference>
<evidence type="ECO:0000256" key="4">
    <source>
        <dbReference type="ARBA" id="ARBA00022525"/>
    </source>
</evidence>
<dbReference type="PROSITE" id="PS00138">
    <property type="entry name" value="SUBTILASE_SER"/>
    <property type="match status" value="1"/>
</dbReference>
<keyword evidence="11" id="KW-0732">Signal</keyword>
<dbReference type="Gene3D" id="3.40.50.200">
    <property type="entry name" value="Peptidase S8/S53 domain"/>
    <property type="match status" value="1"/>
</dbReference>
<dbReference type="EMBL" id="CP016020">
    <property type="protein sequence ID" value="APH06403.1"/>
    <property type="molecule type" value="Genomic_DNA"/>
</dbReference>
<dbReference type="OrthoDB" id="9798386at2"/>
<name>A0A1L3MVP0_9BACI</name>